<reference evidence="2 3" key="1">
    <citation type="submission" date="2024-07" db="EMBL/GenBank/DDBJ databases">
        <authorList>
            <person name="Akdeniz Z."/>
        </authorList>
    </citation>
    <scope>NUCLEOTIDE SEQUENCE [LARGE SCALE GENOMIC DNA]</scope>
</reference>
<keyword evidence="1" id="KW-0175">Coiled coil</keyword>
<accession>A0ABP1GGM7</accession>
<proteinExistence type="predicted"/>
<organism evidence="2 3">
    <name type="scientific">Hexamita inflata</name>
    <dbReference type="NCBI Taxonomy" id="28002"/>
    <lineage>
        <taxon>Eukaryota</taxon>
        <taxon>Metamonada</taxon>
        <taxon>Diplomonadida</taxon>
        <taxon>Hexamitidae</taxon>
        <taxon>Hexamitinae</taxon>
        <taxon>Hexamita</taxon>
    </lineage>
</organism>
<feature type="coiled-coil region" evidence="1">
    <location>
        <begin position="255"/>
        <end position="325"/>
    </location>
</feature>
<name>A0ABP1GGM7_9EUKA</name>
<sequence length="391" mass="45359">MDKETMELTKKYMDSAPVRKVEVAKTMNQYIQKLESLQPHVVQFLSSDDIPAVSSKQVSDLYVELQDRFEEFEKQAQANATRPVLSDKSIIPPRISAMESTQLNTNIQQLRSQLKQIQVVVNQTNDIAEPTFEEREADQQLKDISMMTVQTVKSNTEVQQKQLTAELASIRRQLQEIIEENQILREQNQKLTQEIDVMQVENQQNAHYARRLFEEREVSKEDFELLSSERERYRAKFENVKQLYEFESNRNAQFRQEQYSKLTQLEAEKEALVNNNEQLADRIKSLEACDMESAAIEVGRATKTITKLTEQIEELKKKLLEQKCKETGKIENLRATISALNEGALTESKRSKIVYSGFDRNSNLNSLNLIKVGDEVPQKKEFNLADMLRKK</sequence>
<evidence type="ECO:0000313" key="3">
    <source>
        <dbReference type="Proteomes" id="UP001642409"/>
    </source>
</evidence>
<dbReference type="Proteomes" id="UP001642409">
    <property type="component" value="Unassembled WGS sequence"/>
</dbReference>
<gene>
    <name evidence="2" type="ORF">HINF_LOCUS1206</name>
</gene>
<dbReference type="EMBL" id="CAXDID020000002">
    <property type="protein sequence ID" value="CAL5971266.1"/>
    <property type="molecule type" value="Genomic_DNA"/>
</dbReference>
<protein>
    <submittedName>
        <fullName evidence="2">Uncharacterized protein</fullName>
    </submittedName>
</protein>
<evidence type="ECO:0000256" key="1">
    <source>
        <dbReference type="SAM" id="Coils"/>
    </source>
</evidence>
<feature type="coiled-coil region" evidence="1">
    <location>
        <begin position="153"/>
        <end position="201"/>
    </location>
</feature>
<keyword evidence="3" id="KW-1185">Reference proteome</keyword>
<comment type="caution">
    <text evidence="2">The sequence shown here is derived from an EMBL/GenBank/DDBJ whole genome shotgun (WGS) entry which is preliminary data.</text>
</comment>
<evidence type="ECO:0000313" key="2">
    <source>
        <dbReference type="EMBL" id="CAL5971266.1"/>
    </source>
</evidence>